<protein>
    <submittedName>
        <fullName evidence="10">K(+)/H(+) antiporter NhaP</fullName>
    </submittedName>
</protein>
<dbReference type="RefSeq" id="WP_048423849.1">
    <property type="nucleotide sequence ID" value="NZ_JYNU01000018.1"/>
</dbReference>
<gene>
    <name evidence="10" type="primary">nhaP_2</name>
    <name evidence="10" type="ORF">MOBUDSM44075_03228</name>
</gene>
<feature type="transmembrane region" description="Helical" evidence="8">
    <location>
        <begin position="28"/>
        <end position="52"/>
    </location>
</feature>
<evidence type="ECO:0000313" key="10">
    <source>
        <dbReference type="EMBL" id="KMO74931.1"/>
    </source>
</evidence>
<dbReference type="GO" id="GO:0005886">
    <property type="term" value="C:plasma membrane"/>
    <property type="evidence" value="ECO:0007669"/>
    <property type="project" value="UniProtKB-SubCell"/>
</dbReference>
<feature type="transmembrane region" description="Helical" evidence="8">
    <location>
        <begin position="303"/>
        <end position="326"/>
    </location>
</feature>
<keyword evidence="2" id="KW-0813">Transport</keyword>
<evidence type="ECO:0000256" key="1">
    <source>
        <dbReference type="ARBA" id="ARBA00004651"/>
    </source>
</evidence>
<comment type="subcellular location">
    <subcellularLocation>
        <location evidence="1">Cell membrane</location>
        <topology evidence="1">Multi-pass membrane protein</topology>
    </subcellularLocation>
</comment>
<dbReference type="Proteomes" id="UP000036313">
    <property type="component" value="Unassembled WGS sequence"/>
</dbReference>
<dbReference type="AlphaFoldDB" id="A0A0J6YQP4"/>
<feature type="domain" description="Cation/H+ exchanger transmembrane" evidence="9">
    <location>
        <begin position="12"/>
        <end position="386"/>
    </location>
</feature>
<evidence type="ECO:0000256" key="3">
    <source>
        <dbReference type="ARBA" id="ARBA00022449"/>
    </source>
</evidence>
<dbReference type="InterPro" id="IPR006153">
    <property type="entry name" value="Cation/H_exchanger_TM"/>
</dbReference>
<dbReference type="EMBL" id="JYNU01000018">
    <property type="protein sequence ID" value="KMO74931.1"/>
    <property type="molecule type" value="Genomic_DNA"/>
</dbReference>
<feature type="transmembrane region" description="Helical" evidence="8">
    <location>
        <begin position="150"/>
        <end position="173"/>
    </location>
</feature>
<keyword evidence="6" id="KW-0406">Ion transport</keyword>
<feature type="transmembrane region" description="Helical" evidence="8">
    <location>
        <begin position="116"/>
        <end position="138"/>
    </location>
</feature>
<feature type="transmembrane region" description="Helical" evidence="8">
    <location>
        <begin position="273"/>
        <end position="297"/>
    </location>
</feature>
<dbReference type="GO" id="GO:0015297">
    <property type="term" value="F:antiporter activity"/>
    <property type="evidence" value="ECO:0007669"/>
    <property type="project" value="UniProtKB-KW"/>
</dbReference>
<feature type="transmembrane region" description="Helical" evidence="8">
    <location>
        <begin position="245"/>
        <end position="261"/>
    </location>
</feature>
<evidence type="ECO:0000256" key="4">
    <source>
        <dbReference type="ARBA" id="ARBA00022692"/>
    </source>
</evidence>
<dbReference type="PANTHER" id="PTHR32507:SF8">
    <property type="entry name" value="CNH1P"/>
    <property type="match status" value="1"/>
</dbReference>
<evidence type="ECO:0000256" key="5">
    <source>
        <dbReference type="ARBA" id="ARBA00022989"/>
    </source>
</evidence>
<dbReference type="Pfam" id="PF00999">
    <property type="entry name" value="Na_H_Exchanger"/>
    <property type="match status" value="1"/>
</dbReference>
<keyword evidence="7 8" id="KW-0472">Membrane</keyword>
<proteinExistence type="predicted"/>
<evidence type="ECO:0000259" key="9">
    <source>
        <dbReference type="Pfam" id="PF00999"/>
    </source>
</evidence>
<dbReference type="PANTHER" id="PTHR32507">
    <property type="entry name" value="NA(+)/H(+) ANTIPORTER 1"/>
    <property type="match status" value="1"/>
</dbReference>
<reference evidence="10 11" key="1">
    <citation type="journal article" date="2015" name="Genome Biol. Evol.">
        <title>Characterization of Three Mycobacterium spp. with Potential Use in Bioremediation by Genome Sequencing and Comparative Genomics.</title>
        <authorList>
            <person name="Das S."/>
            <person name="Pettersson B.M."/>
            <person name="Behra P.R."/>
            <person name="Ramesh M."/>
            <person name="Dasgupta S."/>
            <person name="Bhattacharya A."/>
            <person name="Kirsebom L.A."/>
        </authorList>
    </citation>
    <scope>NUCLEOTIDE SEQUENCE [LARGE SCALE GENOMIC DNA]</scope>
    <source>
        <strain evidence="10 11">DSM 44075</strain>
    </source>
</reference>
<feature type="transmembrane region" description="Helical" evidence="8">
    <location>
        <begin position="368"/>
        <end position="386"/>
    </location>
</feature>
<accession>A0A0J6YQP4</accession>
<organism evidence="10 11">
    <name type="scientific">Mycolicibacterium obuense</name>
    <dbReference type="NCBI Taxonomy" id="1807"/>
    <lineage>
        <taxon>Bacteria</taxon>
        <taxon>Bacillati</taxon>
        <taxon>Actinomycetota</taxon>
        <taxon>Actinomycetes</taxon>
        <taxon>Mycobacteriales</taxon>
        <taxon>Mycobacteriaceae</taxon>
        <taxon>Mycolicibacterium</taxon>
    </lineage>
</organism>
<keyword evidence="4 8" id="KW-0812">Transmembrane</keyword>
<sequence>MLISLIAFSAVFAAWALGAGRLERARLTAPIVLIVAGVAAGFTTSDALAVALNADVAQHGAEIILAVLLFVDATDVRGGLFGREPRAALRVLLLAMPLSLGLSVLLGAWMLPELSFAVLLVIACAVVPTDFAPAATILRDARVPERVRNVLNVEAGYNDGIVAPVFIFALAFAGDDVRTETPLRALGSAVPQALTAIVVGGAVGALLALAINSATRRGWMTGQSVRMILVTAPMLAYGLSLAFDGNGFVSAFVCGITFHYLRHSPSWHEELEFVDDIGFLLSAIMWFVVGAVAVLAVERGVSWQTVVFCLLALTLVRVVPVMLAMLRSRFSWRERMMLACLGPRGTSTIVFGLLAYNVLDGADEHDVLAVMVVVVLGSVVIHGLIAPSAAARWSRTEN</sequence>
<keyword evidence="3" id="KW-0050">Antiport</keyword>
<dbReference type="GO" id="GO:1902600">
    <property type="term" value="P:proton transmembrane transport"/>
    <property type="evidence" value="ECO:0007669"/>
    <property type="project" value="InterPro"/>
</dbReference>
<dbReference type="PATRIC" id="fig|1807.14.peg.3248"/>
<evidence type="ECO:0000256" key="8">
    <source>
        <dbReference type="SAM" id="Phobius"/>
    </source>
</evidence>
<feature type="transmembrane region" description="Helical" evidence="8">
    <location>
        <begin position="87"/>
        <end position="110"/>
    </location>
</feature>
<evidence type="ECO:0000256" key="7">
    <source>
        <dbReference type="ARBA" id="ARBA00023136"/>
    </source>
</evidence>
<evidence type="ECO:0000256" key="6">
    <source>
        <dbReference type="ARBA" id="ARBA00023065"/>
    </source>
</evidence>
<comment type="caution">
    <text evidence="10">The sequence shown here is derived from an EMBL/GenBank/DDBJ whole genome shotgun (WGS) entry which is preliminary data.</text>
</comment>
<name>A0A0J6YQP4_9MYCO</name>
<keyword evidence="5 8" id="KW-1133">Transmembrane helix</keyword>
<evidence type="ECO:0000313" key="11">
    <source>
        <dbReference type="Proteomes" id="UP000036313"/>
    </source>
</evidence>
<feature type="transmembrane region" description="Helical" evidence="8">
    <location>
        <begin position="193"/>
        <end position="211"/>
    </location>
</feature>
<evidence type="ECO:0000256" key="2">
    <source>
        <dbReference type="ARBA" id="ARBA00022448"/>
    </source>
</evidence>